<keyword evidence="3" id="KW-1185">Reference proteome</keyword>
<reference evidence="2 3" key="1">
    <citation type="submission" date="2017-11" db="EMBL/GenBank/DDBJ databases">
        <title>De-novo sequencing of pomegranate (Punica granatum L.) genome.</title>
        <authorList>
            <person name="Akparov Z."/>
            <person name="Amiraslanov A."/>
            <person name="Hajiyeva S."/>
            <person name="Abbasov M."/>
            <person name="Kaur K."/>
            <person name="Hamwieh A."/>
            <person name="Solovyev V."/>
            <person name="Salamov A."/>
            <person name="Braich B."/>
            <person name="Kosarev P."/>
            <person name="Mahmoud A."/>
            <person name="Hajiyev E."/>
            <person name="Babayeva S."/>
            <person name="Izzatullayeva V."/>
            <person name="Mammadov A."/>
            <person name="Mammadov A."/>
            <person name="Sharifova S."/>
            <person name="Ojaghi J."/>
            <person name="Eynullazada K."/>
            <person name="Bayramov B."/>
            <person name="Abdulazimova A."/>
            <person name="Shahmuradov I."/>
        </authorList>
    </citation>
    <scope>NUCLEOTIDE SEQUENCE [LARGE SCALE GENOMIC DNA]</scope>
    <source>
        <strain evidence="3">cv. AG2017</strain>
        <tissue evidence="2">Leaf</tissue>
    </source>
</reference>
<accession>A0A2I0K9L0</accession>
<name>A0A2I0K9L0_PUNGR</name>
<comment type="caution">
    <text evidence="2">The sequence shown here is derived from an EMBL/GenBank/DDBJ whole genome shotgun (WGS) entry which is preliminary data.</text>
</comment>
<evidence type="ECO:0000256" key="1">
    <source>
        <dbReference type="SAM" id="MobiDB-lite"/>
    </source>
</evidence>
<evidence type="ECO:0000313" key="2">
    <source>
        <dbReference type="EMBL" id="PKI65232.1"/>
    </source>
</evidence>
<proteinExistence type="predicted"/>
<sequence>MTRELDRSYGYQESHMALSPSVYLVPLDPGNLPVLDFQVVKWQVVTPSHVRPLRVPGKVYLVPLDPGNLPVLDFQVVKWQVVTPSHMRPLRVPGKVDTPKPRCISTGTRTSTR</sequence>
<protein>
    <submittedName>
        <fullName evidence="2">Uncharacterized protein</fullName>
    </submittedName>
</protein>
<evidence type="ECO:0000313" key="3">
    <source>
        <dbReference type="Proteomes" id="UP000233551"/>
    </source>
</evidence>
<gene>
    <name evidence="2" type="ORF">CRG98_014381</name>
</gene>
<organism evidence="2 3">
    <name type="scientific">Punica granatum</name>
    <name type="common">Pomegranate</name>
    <dbReference type="NCBI Taxonomy" id="22663"/>
    <lineage>
        <taxon>Eukaryota</taxon>
        <taxon>Viridiplantae</taxon>
        <taxon>Streptophyta</taxon>
        <taxon>Embryophyta</taxon>
        <taxon>Tracheophyta</taxon>
        <taxon>Spermatophyta</taxon>
        <taxon>Magnoliopsida</taxon>
        <taxon>eudicotyledons</taxon>
        <taxon>Gunneridae</taxon>
        <taxon>Pentapetalae</taxon>
        <taxon>rosids</taxon>
        <taxon>malvids</taxon>
        <taxon>Myrtales</taxon>
        <taxon>Lythraceae</taxon>
        <taxon>Punica</taxon>
    </lineage>
</organism>
<dbReference type="Proteomes" id="UP000233551">
    <property type="component" value="Unassembled WGS sequence"/>
</dbReference>
<dbReference type="AlphaFoldDB" id="A0A2I0K9L0"/>
<feature type="region of interest" description="Disordered" evidence="1">
    <location>
        <begin position="90"/>
        <end position="113"/>
    </location>
</feature>
<dbReference type="EMBL" id="PGOL01000763">
    <property type="protein sequence ID" value="PKI65232.1"/>
    <property type="molecule type" value="Genomic_DNA"/>
</dbReference>